<organism evidence="1 2">
    <name type="scientific">Cajanus cajan</name>
    <name type="common">Pigeon pea</name>
    <name type="synonym">Cajanus indicus</name>
    <dbReference type="NCBI Taxonomy" id="3821"/>
    <lineage>
        <taxon>Eukaryota</taxon>
        <taxon>Viridiplantae</taxon>
        <taxon>Streptophyta</taxon>
        <taxon>Embryophyta</taxon>
        <taxon>Tracheophyta</taxon>
        <taxon>Spermatophyta</taxon>
        <taxon>Magnoliopsida</taxon>
        <taxon>eudicotyledons</taxon>
        <taxon>Gunneridae</taxon>
        <taxon>Pentapetalae</taxon>
        <taxon>rosids</taxon>
        <taxon>fabids</taxon>
        <taxon>Fabales</taxon>
        <taxon>Fabaceae</taxon>
        <taxon>Papilionoideae</taxon>
        <taxon>50 kb inversion clade</taxon>
        <taxon>NPAAA clade</taxon>
        <taxon>indigoferoid/millettioid clade</taxon>
        <taxon>Phaseoleae</taxon>
        <taxon>Cajanus</taxon>
    </lineage>
</organism>
<protein>
    <submittedName>
        <fullName evidence="1">Uncharacterized protein</fullName>
    </submittedName>
</protein>
<proteinExistence type="predicted"/>
<evidence type="ECO:0000313" key="2">
    <source>
        <dbReference type="Proteomes" id="UP000075243"/>
    </source>
</evidence>
<sequence>MRIQTHANAKRESHVLKLVHPGGLVELHPNPVLASQVMNMNPRHNNVFFLVPCNIIRHLLISLF</sequence>
<dbReference type="AlphaFoldDB" id="A0A151TXT0"/>
<accession>A0A151TXT0</accession>
<dbReference type="Gramene" id="C.cajan_10824.t">
    <property type="protein sequence ID" value="C.cajan_10824.t.cds1"/>
    <property type="gene ID" value="C.cajan_10824"/>
</dbReference>
<dbReference type="InterPro" id="IPR025322">
    <property type="entry name" value="PADRE_dom"/>
</dbReference>
<reference evidence="1 2" key="1">
    <citation type="journal article" date="2012" name="Nat. Biotechnol.">
        <title>Draft genome sequence of pigeonpea (Cajanus cajan), an orphan legume crop of resource-poor farmers.</title>
        <authorList>
            <person name="Varshney R.K."/>
            <person name="Chen W."/>
            <person name="Li Y."/>
            <person name="Bharti A.K."/>
            <person name="Saxena R.K."/>
            <person name="Schlueter J.A."/>
            <person name="Donoghue M.T."/>
            <person name="Azam S."/>
            <person name="Fan G."/>
            <person name="Whaley A.M."/>
            <person name="Farmer A.D."/>
            <person name="Sheridan J."/>
            <person name="Iwata A."/>
            <person name="Tuteja R."/>
            <person name="Penmetsa R.V."/>
            <person name="Wu W."/>
            <person name="Upadhyaya H.D."/>
            <person name="Yang S.P."/>
            <person name="Shah T."/>
            <person name="Saxena K.B."/>
            <person name="Michael T."/>
            <person name="McCombie W.R."/>
            <person name="Yang B."/>
            <person name="Zhang G."/>
            <person name="Yang H."/>
            <person name="Wang J."/>
            <person name="Spillane C."/>
            <person name="Cook D.R."/>
            <person name="May G.D."/>
            <person name="Xu X."/>
            <person name="Jackson S.A."/>
        </authorList>
    </citation>
    <scope>NUCLEOTIDE SEQUENCE [LARGE SCALE GENOMIC DNA]</scope>
    <source>
        <strain evidence="2">cv. Asha</strain>
    </source>
</reference>
<gene>
    <name evidence="1" type="ORF">KK1_011140</name>
</gene>
<keyword evidence="2" id="KW-1185">Reference proteome</keyword>
<evidence type="ECO:0000313" key="1">
    <source>
        <dbReference type="EMBL" id="KYP71862.1"/>
    </source>
</evidence>
<dbReference type="Pfam" id="PF14009">
    <property type="entry name" value="PADRE"/>
    <property type="match status" value="1"/>
</dbReference>
<dbReference type="Proteomes" id="UP000075243">
    <property type="component" value="Chromosome 3"/>
</dbReference>
<name>A0A151TXT0_CAJCA</name>
<dbReference type="EMBL" id="CM003605">
    <property type="protein sequence ID" value="KYP71862.1"/>
    <property type="molecule type" value="Genomic_DNA"/>
</dbReference>